<evidence type="ECO:0000256" key="1">
    <source>
        <dbReference type="SAM" id="MobiDB-lite"/>
    </source>
</evidence>
<dbReference type="Proteomes" id="UP000092716">
    <property type="component" value="Chromosome 7"/>
</dbReference>
<feature type="compositionally biased region" description="Basic and acidic residues" evidence="1">
    <location>
        <begin position="903"/>
        <end position="918"/>
    </location>
</feature>
<gene>
    <name evidence="2" type="ORF">PCOAH_00016780</name>
</gene>
<feature type="region of interest" description="Disordered" evidence="1">
    <location>
        <begin position="861"/>
        <end position="937"/>
    </location>
</feature>
<dbReference type="OrthoDB" id="365359at2759"/>
<keyword evidence="3" id="KW-1185">Reference proteome</keyword>
<proteinExistence type="predicted"/>
<dbReference type="GeneID" id="30908404"/>
<dbReference type="EMBL" id="CP016245">
    <property type="protein sequence ID" value="ANQ07494.1"/>
    <property type="molecule type" value="Genomic_DNA"/>
</dbReference>
<protein>
    <submittedName>
        <fullName evidence="2">Uncharacterized protein</fullName>
    </submittedName>
</protein>
<dbReference type="KEGG" id="pcot:PCOAH_00016780"/>
<sequence length="937" mass="108134">MRIGYLRRSHRKTGLLHDLKINGGRKSSFVSAASCAPNSDQGKYDDIENVKNEADLRNFYLRYGKKETTELMRDYELLTSGMLKRKCSLSEVIECGNILKYVVDTASMVHFLRTKGGNQTSMGTPTSANESHHISGPNNVYYIHNIEKPKVNRNELIRTSRNNPCMNALMNNNMHKFIYRLKKCDILNYKEKVISKDHVNYHSLLFPLTYVNVRRANESEADSYFMDTNIFYHYVHRRNSKAFIEILKRVKYKILSAQEIKNGLLLLTILHHNNISMSNDKSNIVKCAGSSEVSYKNEDYVNKKMLQDIFMNLCQGIYSKVESISFLHLYDYLLLMCVNEVKSKEVYAGIVNRLSQYVNVINKISNDLNRSDETGEPLCMGGETTDGSGMQTSHPRENPLGLEAESVDATPTGWTNHSTSGTVQEEIDDADEEWAQNIAQSDDCRFHLRKDHRQHITNNLLSIKNILLQKVLLVYMAKYLFSHIDSNILYAHSDLICENLELMTHHMITNFIFTIGTCKHVDEFCMFMLAKYVQNYVHTYTPNEITIIVNTYADASLEDVSFYETICEHMKRNFETFSSIDIIKIIYAFSKVRIRDEELLKMAYEKINHYLEERERKMDDMCVQGKGSYAQWESEKKKKKKNFSTHYSGDTIVRSGGFPDGGDHRVVSSNDICENKQNKRNGKKKKYVINKYLCAYALIAAGKLDYVEELDKLFIHLRNSIHSEGIDIRGVLWMPMAITSLLSSECIFHFLPIYVNLIYNAFKKTQSPKLLSLLIRRHSILLHTIETDIIPKKYISKSTLNNLYYICKTKKDNSKEKVFIPDSSTFHIEVSNALLSLDIAHRKEVNIYPFTIDIFISRAGNSEQKGGQSNNTQRDSSRETASSSYGTTNFTHDHTAKEKKKIHQYDNDTNFEHTFETKKMKKKSKNKNEVYTDVPIA</sequence>
<evidence type="ECO:0000313" key="3">
    <source>
        <dbReference type="Proteomes" id="UP000092716"/>
    </source>
</evidence>
<name>A0A1B1DXL6_9APIC</name>
<organism evidence="2 3">
    <name type="scientific">Plasmodium coatneyi</name>
    <dbReference type="NCBI Taxonomy" id="208452"/>
    <lineage>
        <taxon>Eukaryota</taxon>
        <taxon>Sar</taxon>
        <taxon>Alveolata</taxon>
        <taxon>Apicomplexa</taxon>
        <taxon>Aconoidasida</taxon>
        <taxon>Haemosporida</taxon>
        <taxon>Plasmodiidae</taxon>
        <taxon>Plasmodium</taxon>
    </lineage>
</organism>
<dbReference type="VEuPathDB" id="PlasmoDB:PCOAH_00016780"/>
<reference evidence="3" key="1">
    <citation type="submission" date="2016-06" db="EMBL/GenBank/DDBJ databases">
        <title>First high quality genome sequence of Plasmodium coatneyi using continuous long reads from single molecule, real-time sequencing.</title>
        <authorList>
            <person name="Chien J.-T."/>
            <person name="Pakala S.B."/>
            <person name="Geraldo J.A."/>
            <person name="Lapp S.A."/>
            <person name="Barnwell J.W."/>
            <person name="Kissinger J.C."/>
            <person name="Galinski M.R."/>
            <person name="Humphrey J.C."/>
        </authorList>
    </citation>
    <scope>NUCLEOTIDE SEQUENCE [LARGE SCALE GENOMIC DNA]</scope>
    <source>
        <strain evidence="3">Hackeri</strain>
    </source>
</reference>
<accession>A0A1B1DXL6</accession>
<dbReference type="AlphaFoldDB" id="A0A1B1DXL6"/>
<feature type="compositionally biased region" description="Polar residues" evidence="1">
    <location>
        <begin position="861"/>
        <end position="890"/>
    </location>
</feature>
<dbReference type="RefSeq" id="XP_019914189.1">
    <property type="nucleotide sequence ID" value="XM_020058487.1"/>
</dbReference>
<evidence type="ECO:0000313" key="2">
    <source>
        <dbReference type="EMBL" id="ANQ07494.1"/>
    </source>
</evidence>